<proteinExistence type="predicted"/>
<comment type="caution">
    <text evidence="1">The sequence shown here is derived from an EMBL/GenBank/DDBJ whole genome shotgun (WGS) entry which is preliminary data.</text>
</comment>
<dbReference type="SUPFAM" id="SSF101967">
    <property type="entry name" value="Adhesin YadA, collagen-binding domain"/>
    <property type="match status" value="1"/>
</dbReference>
<sequence length="84" mass="8883">MVSGQWSVVSGQWSVVSGQWSVVSGQWAVVSGQWSVVSGQWSAVSGQLILLKSTICRVITASKPVNNPAGFDAVITHKLIADNN</sequence>
<evidence type="ECO:0000313" key="1">
    <source>
        <dbReference type="EMBL" id="OLT60733.1"/>
    </source>
</evidence>
<dbReference type="Proteomes" id="UP000186657">
    <property type="component" value="Unassembled WGS sequence"/>
</dbReference>
<protein>
    <submittedName>
        <fullName evidence="1">Uncharacterized protein</fullName>
    </submittedName>
</protein>
<dbReference type="InterPro" id="IPR048518">
    <property type="entry name" value="IBP_b_roll"/>
</dbReference>
<dbReference type="Pfam" id="PF21300">
    <property type="entry name" value="LbR_Ice_bind"/>
    <property type="match status" value="1"/>
</dbReference>
<name>A0A1U7N443_9CYAN</name>
<dbReference type="EMBL" id="MKZS01000001">
    <property type="protein sequence ID" value="OLT60733.1"/>
    <property type="molecule type" value="Genomic_DNA"/>
</dbReference>
<dbReference type="InterPro" id="IPR011049">
    <property type="entry name" value="Serralysin-like_metalloprot_C"/>
</dbReference>
<accession>A0A1U7N443</accession>
<reference evidence="1 2" key="1">
    <citation type="submission" date="2016-10" db="EMBL/GenBank/DDBJ databases">
        <title>Comparative genomics uncovers the prolific and rare metabolic potential of the cyanobacterial genus Moorea.</title>
        <authorList>
            <person name="Leao T."/>
            <person name="Castelao G."/>
            <person name="Korobeynikov A."/>
            <person name="Monroe E.A."/>
            <person name="Podell S."/>
            <person name="Glukhov E."/>
            <person name="Allen E."/>
            <person name="Gerwick W.H."/>
            <person name="Gerwick L."/>
        </authorList>
    </citation>
    <scope>NUCLEOTIDE SEQUENCE [LARGE SCALE GENOMIC DNA]</scope>
    <source>
        <strain evidence="1 2">PNG5-198</strain>
    </source>
</reference>
<dbReference type="AlphaFoldDB" id="A0A1U7N443"/>
<organism evidence="1 2">
    <name type="scientific">Moorena bouillonii PNG</name>
    <dbReference type="NCBI Taxonomy" id="568701"/>
    <lineage>
        <taxon>Bacteria</taxon>
        <taxon>Bacillati</taxon>
        <taxon>Cyanobacteriota</taxon>
        <taxon>Cyanophyceae</taxon>
        <taxon>Coleofasciculales</taxon>
        <taxon>Coleofasciculaceae</taxon>
        <taxon>Moorena</taxon>
    </lineage>
</organism>
<keyword evidence="2" id="KW-1185">Reference proteome</keyword>
<evidence type="ECO:0000313" key="2">
    <source>
        <dbReference type="Proteomes" id="UP000186657"/>
    </source>
</evidence>
<dbReference type="Gene3D" id="2.150.10.10">
    <property type="entry name" value="Serralysin-like metalloprotease, C-terminal"/>
    <property type="match status" value="1"/>
</dbReference>
<gene>
    <name evidence="1" type="ORF">BJP37_18655</name>
</gene>